<evidence type="ECO:0000313" key="2">
    <source>
        <dbReference type="EMBL" id="ACG44832.1"/>
    </source>
</evidence>
<accession>B6U649</accession>
<dbReference type="HOGENOM" id="CLU_2187758_0_0_1"/>
<dbReference type="EMBL" id="EU972714">
    <property type="protein sequence ID" value="ACG44832.1"/>
    <property type="molecule type" value="mRNA"/>
</dbReference>
<name>B6U649_MAIZE</name>
<evidence type="ECO:0000256" key="1">
    <source>
        <dbReference type="SAM" id="MobiDB-lite"/>
    </source>
</evidence>
<sequence length="109" mass="12394">MASLFAPARRLLSLGRRRHRRGGQLPVPPSSRSNSAEERPPPARSLSLDSTLFPLGHPSTLLVPEIELWAARPRNLLRAVELQRIVKELRKRRRHRQALEVDTSLLLSI</sequence>
<dbReference type="AlphaFoldDB" id="B6U649"/>
<reference evidence="2" key="1">
    <citation type="journal article" date="2009" name="Plant Mol. Biol.">
        <title>Insights into corn genes derived from large-scale cDNA sequencing.</title>
        <authorList>
            <person name="Alexandrov N.N."/>
            <person name="Brover V.V."/>
            <person name="Freidin S."/>
            <person name="Troukhan M.E."/>
            <person name="Tatarinova T.V."/>
            <person name="Zhang H."/>
            <person name="Swaller T.J."/>
            <person name="Lu Y.P."/>
            <person name="Bouck J."/>
            <person name="Flavell R.B."/>
            <person name="Feldmann K.A."/>
        </authorList>
    </citation>
    <scope>NUCLEOTIDE SEQUENCE</scope>
</reference>
<proteinExistence type="evidence at transcript level"/>
<organism evidence="2">
    <name type="scientific">Zea mays</name>
    <name type="common">Maize</name>
    <dbReference type="NCBI Taxonomy" id="4577"/>
    <lineage>
        <taxon>Eukaryota</taxon>
        <taxon>Viridiplantae</taxon>
        <taxon>Streptophyta</taxon>
        <taxon>Embryophyta</taxon>
        <taxon>Tracheophyta</taxon>
        <taxon>Spermatophyta</taxon>
        <taxon>Magnoliopsida</taxon>
        <taxon>Liliopsida</taxon>
        <taxon>Poales</taxon>
        <taxon>Poaceae</taxon>
        <taxon>PACMAD clade</taxon>
        <taxon>Panicoideae</taxon>
        <taxon>Andropogonodae</taxon>
        <taxon>Andropogoneae</taxon>
        <taxon>Tripsacinae</taxon>
        <taxon>Zea</taxon>
    </lineage>
</organism>
<dbReference type="ExpressionAtlas" id="B6U649">
    <property type="expression patterns" value="baseline and differential"/>
</dbReference>
<protein>
    <submittedName>
        <fullName evidence="2">Uncharacterized protein</fullName>
    </submittedName>
</protein>
<feature type="region of interest" description="Disordered" evidence="1">
    <location>
        <begin position="15"/>
        <end position="50"/>
    </location>
</feature>